<dbReference type="InterPro" id="IPR045800">
    <property type="entry name" value="HMBD"/>
</dbReference>
<dbReference type="EMBL" id="WACR01000003">
    <property type="protein sequence ID" value="KAB1065093.1"/>
    <property type="molecule type" value="Genomic_DNA"/>
</dbReference>
<organism evidence="8 9">
    <name type="scientific">Salibacter halophilus</name>
    <dbReference type="NCBI Taxonomy" id="1803916"/>
    <lineage>
        <taxon>Bacteria</taxon>
        <taxon>Pseudomonadati</taxon>
        <taxon>Bacteroidota</taxon>
        <taxon>Flavobacteriia</taxon>
        <taxon>Flavobacteriales</taxon>
        <taxon>Salibacteraceae</taxon>
        <taxon>Salibacter</taxon>
    </lineage>
</organism>
<dbReference type="Pfam" id="PF11827">
    <property type="entry name" value="DUF3347"/>
    <property type="match status" value="1"/>
</dbReference>
<evidence type="ECO:0000259" key="7">
    <source>
        <dbReference type="Pfam" id="PF25975"/>
    </source>
</evidence>
<dbReference type="SUPFAM" id="SSF111369">
    <property type="entry name" value="HlyD-like secretion proteins"/>
    <property type="match status" value="1"/>
</dbReference>
<dbReference type="Pfam" id="PF25954">
    <property type="entry name" value="Beta-barrel_RND_2"/>
    <property type="match status" value="1"/>
</dbReference>
<evidence type="ECO:0000256" key="1">
    <source>
        <dbReference type="ARBA" id="ARBA00009477"/>
    </source>
</evidence>
<dbReference type="InterPro" id="IPR058649">
    <property type="entry name" value="CzcB_C"/>
</dbReference>
<keyword evidence="3" id="KW-0812">Transmembrane</keyword>
<dbReference type="InterPro" id="IPR021782">
    <property type="entry name" value="DUF3347"/>
</dbReference>
<protein>
    <submittedName>
        <fullName evidence="8">Efflux RND transporter periplasmic adaptor subunit</fullName>
    </submittedName>
</protein>
<evidence type="ECO:0000256" key="3">
    <source>
        <dbReference type="SAM" id="Phobius"/>
    </source>
</evidence>
<keyword evidence="3" id="KW-1133">Transmembrane helix</keyword>
<dbReference type="PANTHER" id="PTHR30097:SF15">
    <property type="entry name" value="CATION EFFLUX SYSTEM PROTEIN CUSB"/>
    <property type="match status" value="1"/>
</dbReference>
<dbReference type="FunFam" id="2.40.30.170:FF:000010">
    <property type="entry name" value="Efflux RND transporter periplasmic adaptor subunit"/>
    <property type="match status" value="1"/>
</dbReference>
<evidence type="ECO:0000313" key="8">
    <source>
        <dbReference type="EMBL" id="KAB1065093.1"/>
    </source>
</evidence>
<comment type="similarity">
    <text evidence="1">Belongs to the membrane fusion protein (MFP) (TC 8.A.1) family.</text>
</comment>
<dbReference type="InterPro" id="IPR058792">
    <property type="entry name" value="Beta-barrel_RND_2"/>
</dbReference>
<dbReference type="GO" id="GO:0060003">
    <property type="term" value="P:copper ion export"/>
    <property type="evidence" value="ECO:0007669"/>
    <property type="project" value="TreeGrafter"/>
</dbReference>
<dbReference type="GO" id="GO:0015679">
    <property type="term" value="P:plasma membrane copper ion transport"/>
    <property type="evidence" value="ECO:0007669"/>
    <property type="project" value="TreeGrafter"/>
</dbReference>
<accession>A0A6N6M5W4</accession>
<keyword evidence="9" id="KW-1185">Reference proteome</keyword>
<dbReference type="AlphaFoldDB" id="A0A6N6M5W4"/>
<dbReference type="InterPro" id="IPR051909">
    <property type="entry name" value="MFP_Cation_Efflux"/>
</dbReference>
<dbReference type="Proteomes" id="UP000435357">
    <property type="component" value="Unassembled WGS sequence"/>
</dbReference>
<keyword evidence="2" id="KW-0813">Transport</keyword>
<evidence type="ECO:0000259" key="5">
    <source>
        <dbReference type="Pfam" id="PF19335"/>
    </source>
</evidence>
<feature type="domain" description="CzcB-like C-terminal circularly permuted SH3-like" evidence="7">
    <location>
        <begin position="328"/>
        <end position="387"/>
    </location>
</feature>
<evidence type="ECO:0000259" key="4">
    <source>
        <dbReference type="Pfam" id="PF11827"/>
    </source>
</evidence>
<feature type="domain" description="CusB-like beta-barrel" evidence="6">
    <location>
        <begin position="244"/>
        <end position="320"/>
    </location>
</feature>
<keyword evidence="3" id="KW-0472">Membrane</keyword>
<dbReference type="GO" id="GO:0046914">
    <property type="term" value="F:transition metal ion binding"/>
    <property type="evidence" value="ECO:0007669"/>
    <property type="project" value="TreeGrafter"/>
</dbReference>
<proteinExistence type="inferred from homology"/>
<dbReference type="GO" id="GO:0030288">
    <property type="term" value="C:outer membrane-bounded periplasmic space"/>
    <property type="evidence" value="ECO:0007669"/>
    <property type="project" value="TreeGrafter"/>
</dbReference>
<dbReference type="Pfam" id="PF25975">
    <property type="entry name" value="CzcB_C"/>
    <property type="match status" value="1"/>
</dbReference>
<dbReference type="Gene3D" id="2.40.420.20">
    <property type="match status" value="1"/>
</dbReference>
<dbReference type="PANTHER" id="PTHR30097">
    <property type="entry name" value="CATION EFFLUX SYSTEM PROTEIN CUSB"/>
    <property type="match status" value="1"/>
</dbReference>
<sequence length="557" mass="61634">MKNIIQNKYVIAIICLLIGISAGLWFAPDQQVEKTHHHETQDGTIYTCSMHPQVRQNEPGNCPICGMELIPVEETNNEESASAVKMSATAKKLANIQTSVVKRSEPVKTLRLDGEIVPDETADVSQAVHFEGRIEELYADYEGKYISPGDEIGKVYSREVMVAQRELLQAVKSGNESLKDAAVAKLRNYKISQKSIDKIINSDKIYETLPIYAHKSGIITKINVSEGDHVHKGDALYTLTDLSSVWLMLDLFEKDLQWVETGDSVQFEIEALPGQSFNGVIDYIDPIIDSKTRTAEARVIVQNQKRNLKPGMFANATVKARLSGNSQITIPKSAVLWTGKRSVVYVSSESDEFEMREVKLGNSLGEKQIIASGLKVGEEVVTNGAFYVDAAAQLANKSSMMNSSQSEPKSNGESDKQISQLIVSYLALKDSLVNDNFEGAKKAAEQTLKLTENIDMKAMSHKAHMAYMKVNKALKSNLEKAVNAEDLEPLRNTFLDISNSMIKLSKSTALTDKLYIQHCPMANDYDGGDWLSKEKKIRNPYFGSSMLTCGSVTGEVK</sequence>
<dbReference type="InterPro" id="IPR006143">
    <property type="entry name" value="RND_pump_MFP"/>
</dbReference>
<dbReference type="GO" id="GO:0016020">
    <property type="term" value="C:membrane"/>
    <property type="evidence" value="ECO:0007669"/>
    <property type="project" value="InterPro"/>
</dbReference>
<comment type="caution">
    <text evidence="8">The sequence shown here is derived from an EMBL/GenBank/DDBJ whole genome shotgun (WGS) entry which is preliminary data.</text>
</comment>
<evidence type="ECO:0000259" key="6">
    <source>
        <dbReference type="Pfam" id="PF25954"/>
    </source>
</evidence>
<evidence type="ECO:0000256" key="2">
    <source>
        <dbReference type="ARBA" id="ARBA00022448"/>
    </source>
</evidence>
<dbReference type="OrthoDB" id="9806939at2"/>
<feature type="domain" description="DUF3347" evidence="4">
    <location>
        <begin position="423"/>
        <end position="511"/>
    </location>
</feature>
<dbReference type="Gene3D" id="2.40.30.170">
    <property type="match status" value="1"/>
</dbReference>
<dbReference type="RefSeq" id="WP_151166678.1">
    <property type="nucleotide sequence ID" value="NZ_WACR01000003.1"/>
</dbReference>
<evidence type="ECO:0000313" key="9">
    <source>
        <dbReference type="Proteomes" id="UP000435357"/>
    </source>
</evidence>
<dbReference type="GO" id="GO:0022857">
    <property type="term" value="F:transmembrane transporter activity"/>
    <property type="evidence" value="ECO:0007669"/>
    <property type="project" value="InterPro"/>
</dbReference>
<dbReference type="NCBIfam" id="TIGR01730">
    <property type="entry name" value="RND_mfp"/>
    <property type="match status" value="1"/>
</dbReference>
<dbReference type="Pfam" id="PF19335">
    <property type="entry name" value="HMBD"/>
    <property type="match status" value="1"/>
</dbReference>
<feature type="domain" description="Heavy metal binding" evidence="5">
    <location>
        <begin position="46"/>
        <end position="72"/>
    </location>
</feature>
<reference evidence="8 9" key="1">
    <citation type="submission" date="2019-09" db="EMBL/GenBank/DDBJ databases">
        <title>Genomes of Cryomorphaceae.</title>
        <authorList>
            <person name="Bowman J.P."/>
        </authorList>
    </citation>
    <scope>NUCLEOTIDE SEQUENCE [LARGE SCALE GENOMIC DNA]</scope>
    <source>
        <strain evidence="8 9">KCTC 52047</strain>
    </source>
</reference>
<feature type="transmembrane region" description="Helical" evidence="3">
    <location>
        <begin position="9"/>
        <end position="27"/>
    </location>
</feature>
<name>A0A6N6M5W4_9FLAO</name>
<gene>
    <name evidence="8" type="ORF">F3059_03850</name>
</gene>